<dbReference type="AlphaFoldDB" id="A0A9X2DKT8"/>
<protein>
    <submittedName>
        <fullName evidence="2">Amidase domain-containing protein</fullName>
    </submittedName>
</protein>
<comment type="caution">
    <text evidence="2">The sequence shown here is derived from an EMBL/GenBank/DDBJ whole genome shotgun (WGS) entry which is preliminary data.</text>
</comment>
<reference evidence="2" key="1">
    <citation type="submission" date="2022-05" db="EMBL/GenBank/DDBJ databases">
        <title>Comparative Genomics of Spacecraft Associated Microbes.</title>
        <authorList>
            <person name="Tran M.T."/>
            <person name="Wright A."/>
            <person name="Seuylemezian A."/>
            <person name="Eisen J."/>
            <person name="Coil D."/>
        </authorList>
    </citation>
    <scope>NUCLEOTIDE SEQUENCE</scope>
    <source>
        <strain evidence="2">214.1.1</strain>
    </source>
</reference>
<dbReference type="InterPro" id="IPR024301">
    <property type="entry name" value="Amidase_6"/>
</dbReference>
<dbReference type="PANTHER" id="PTHR40032:SF1">
    <property type="entry name" value="EXPORTED PROTEIN"/>
    <property type="match status" value="1"/>
</dbReference>
<dbReference type="PANTHER" id="PTHR40032">
    <property type="entry name" value="EXPORTED PROTEIN-RELATED"/>
    <property type="match status" value="1"/>
</dbReference>
<dbReference type="RefSeq" id="WP_251221404.1">
    <property type="nucleotide sequence ID" value="NZ_JAMBOL010000001.1"/>
</dbReference>
<keyword evidence="3" id="KW-1185">Reference proteome</keyword>
<proteinExistence type="predicted"/>
<evidence type="ECO:0000313" key="3">
    <source>
        <dbReference type="Proteomes" id="UP001139179"/>
    </source>
</evidence>
<evidence type="ECO:0000259" key="1">
    <source>
        <dbReference type="Pfam" id="PF12671"/>
    </source>
</evidence>
<name>A0A9X2DKT8_9BACI</name>
<dbReference type="Proteomes" id="UP001139179">
    <property type="component" value="Unassembled WGS sequence"/>
</dbReference>
<gene>
    <name evidence="2" type="ORF">M3202_00385</name>
</gene>
<sequence length="296" mass="34598">MNNSIVRMLHHHIEKENKAFVEPPQLDRTSLSAERAQRTVQMHEKRSAKIVRSYVEGDVLRTIRVGTRQIIDYFLHCEQLIALKDTVYMEEKLEFRRATIEDKQVKSDEELFHLPEKKAQARDSADVRQSKKGKNAYNRREAVRYAELWWDDYNPAYHRFTDNCTNFISQCLYAGGARMTGYPNRATGWWYQGGNWSFSWSVAHSLRWHLSGSKDGLRGEERQSAKELEPGDVICYDFDGDGRWQHSTIVVAKDANGEPLVNAQSSNSRMRYWSYEDSTAWTPQITYKFFHIIDDA</sequence>
<evidence type="ECO:0000313" key="2">
    <source>
        <dbReference type="EMBL" id="MCM3712524.1"/>
    </source>
</evidence>
<dbReference type="Pfam" id="PF12671">
    <property type="entry name" value="Amidase_6"/>
    <property type="match status" value="1"/>
</dbReference>
<organism evidence="2 3">
    <name type="scientific">Halalkalibacter oceani</name>
    <dbReference type="NCBI Taxonomy" id="1653776"/>
    <lineage>
        <taxon>Bacteria</taxon>
        <taxon>Bacillati</taxon>
        <taxon>Bacillota</taxon>
        <taxon>Bacilli</taxon>
        <taxon>Bacillales</taxon>
        <taxon>Bacillaceae</taxon>
        <taxon>Halalkalibacter</taxon>
    </lineage>
</organism>
<dbReference type="EMBL" id="JAMBOL010000001">
    <property type="protein sequence ID" value="MCM3712524.1"/>
    <property type="molecule type" value="Genomic_DNA"/>
</dbReference>
<accession>A0A9X2DKT8</accession>
<feature type="domain" description="Putative amidase" evidence="1">
    <location>
        <begin position="137"/>
        <end position="288"/>
    </location>
</feature>